<evidence type="ECO:0000313" key="2">
    <source>
        <dbReference type="EMBL" id="KAF1828890.1"/>
    </source>
</evidence>
<accession>A0A6A5JZ47</accession>
<feature type="compositionally biased region" description="Gly residues" evidence="1">
    <location>
        <begin position="96"/>
        <end position="105"/>
    </location>
</feature>
<name>A0A6A5JZ47_9PLEO</name>
<dbReference type="EMBL" id="ML975487">
    <property type="protein sequence ID" value="KAF1828890.1"/>
    <property type="molecule type" value="Genomic_DNA"/>
</dbReference>
<feature type="region of interest" description="Disordered" evidence="1">
    <location>
        <begin position="1"/>
        <end position="121"/>
    </location>
</feature>
<proteinExistence type="predicted"/>
<feature type="compositionally biased region" description="Low complexity" evidence="1">
    <location>
        <begin position="57"/>
        <end position="75"/>
    </location>
</feature>
<evidence type="ECO:0000313" key="3">
    <source>
        <dbReference type="Proteomes" id="UP000800040"/>
    </source>
</evidence>
<dbReference type="OrthoDB" id="203279at2759"/>
<keyword evidence="3" id="KW-1185">Reference proteome</keyword>
<evidence type="ECO:0000256" key="1">
    <source>
        <dbReference type="SAM" id="MobiDB-lite"/>
    </source>
</evidence>
<dbReference type="AlphaFoldDB" id="A0A6A5JZ47"/>
<protein>
    <submittedName>
        <fullName evidence="2">Uncharacterized protein</fullName>
    </submittedName>
</protein>
<sequence length="151" mass="15593">MAGYGNQTAPDYLAENMTAQHTDTRLDLMHSNTPYHNPHDKHGSGTTGGAGYGNKRSSSTPTDTDTSSTSTSTNPTPFPSHATTAPYTNASRLGSGSTGGAGYGNKTGEMEGPSTDSRVGRWVEKVGGLVGKERIVDVGRGMREGKGLGSG</sequence>
<dbReference type="Proteomes" id="UP000800040">
    <property type="component" value="Unassembled WGS sequence"/>
</dbReference>
<feature type="compositionally biased region" description="Polar residues" evidence="1">
    <location>
        <begin position="81"/>
        <end position="92"/>
    </location>
</feature>
<gene>
    <name evidence="2" type="ORF">BDW02DRAFT_603023</name>
</gene>
<organism evidence="2 3">
    <name type="scientific">Decorospora gaudefroyi</name>
    <dbReference type="NCBI Taxonomy" id="184978"/>
    <lineage>
        <taxon>Eukaryota</taxon>
        <taxon>Fungi</taxon>
        <taxon>Dikarya</taxon>
        <taxon>Ascomycota</taxon>
        <taxon>Pezizomycotina</taxon>
        <taxon>Dothideomycetes</taxon>
        <taxon>Pleosporomycetidae</taxon>
        <taxon>Pleosporales</taxon>
        <taxon>Pleosporineae</taxon>
        <taxon>Pleosporaceae</taxon>
        <taxon>Decorospora</taxon>
    </lineage>
</organism>
<reference evidence="2" key="1">
    <citation type="submission" date="2020-01" db="EMBL/GenBank/DDBJ databases">
        <authorList>
            <consortium name="DOE Joint Genome Institute"/>
            <person name="Haridas S."/>
            <person name="Albert R."/>
            <person name="Binder M."/>
            <person name="Bloem J."/>
            <person name="Labutti K."/>
            <person name="Salamov A."/>
            <person name="Andreopoulos B."/>
            <person name="Baker S.E."/>
            <person name="Barry K."/>
            <person name="Bills G."/>
            <person name="Bluhm B.H."/>
            <person name="Cannon C."/>
            <person name="Castanera R."/>
            <person name="Culley D.E."/>
            <person name="Daum C."/>
            <person name="Ezra D."/>
            <person name="Gonzalez J.B."/>
            <person name="Henrissat B."/>
            <person name="Kuo A."/>
            <person name="Liang C."/>
            <person name="Lipzen A."/>
            <person name="Lutzoni F."/>
            <person name="Magnuson J."/>
            <person name="Mondo S."/>
            <person name="Nolan M."/>
            <person name="Ohm R."/>
            <person name="Pangilinan J."/>
            <person name="Park H.-J."/>
            <person name="Ramirez L."/>
            <person name="Alfaro M."/>
            <person name="Sun H."/>
            <person name="Tritt A."/>
            <person name="Yoshinaga Y."/>
            <person name="Zwiers L.-H."/>
            <person name="Turgeon B.G."/>
            <person name="Goodwin S.B."/>
            <person name="Spatafora J.W."/>
            <person name="Crous P.W."/>
            <person name="Grigoriev I.V."/>
        </authorList>
    </citation>
    <scope>NUCLEOTIDE SEQUENCE</scope>
    <source>
        <strain evidence="2">P77</strain>
    </source>
</reference>